<protein>
    <recommendedName>
        <fullName evidence="11">Type II secretion system protein GspF domain-containing protein</fullName>
    </recommendedName>
</protein>
<proteinExistence type="inferred from homology"/>
<dbReference type="EMBL" id="PEUX01000058">
    <property type="protein sequence ID" value="PIV10058.1"/>
    <property type="molecule type" value="Genomic_DNA"/>
</dbReference>
<accession>A0A2M7BU28</accession>
<feature type="non-terminal residue" evidence="12">
    <location>
        <position position="320"/>
    </location>
</feature>
<organism evidence="12 13">
    <name type="scientific">Candidatus Portnoybacteria bacterium CG03_land_8_20_14_0_80_41_10</name>
    <dbReference type="NCBI Taxonomy" id="1974808"/>
    <lineage>
        <taxon>Bacteria</taxon>
        <taxon>Candidatus Portnoyibacteriota</taxon>
    </lineage>
</organism>
<comment type="similarity">
    <text evidence="2 9">Belongs to the GSP F family.</text>
</comment>
<feature type="domain" description="Type II secretion system protein GspF" evidence="11">
    <location>
        <begin position="271"/>
        <end position="319"/>
    </location>
</feature>
<dbReference type="InterPro" id="IPR018076">
    <property type="entry name" value="T2SS_GspF_dom"/>
</dbReference>
<dbReference type="InterPro" id="IPR001992">
    <property type="entry name" value="T2SS_GspF/T4SS_PilC_CS"/>
</dbReference>
<dbReference type="PANTHER" id="PTHR30012:SF0">
    <property type="entry name" value="TYPE II SECRETION SYSTEM PROTEIN F-RELATED"/>
    <property type="match status" value="1"/>
</dbReference>
<evidence type="ECO:0000256" key="10">
    <source>
        <dbReference type="SAM" id="Phobius"/>
    </source>
</evidence>
<keyword evidence="4" id="KW-1003">Cell membrane</keyword>
<keyword evidence="5" id="KW-0997">Cell inner membrane</keyword>
<dbReference type="Proteomes" id="UP000229894">
    <property type="component" value="Unassembled WGS sequence"/>
</dbReference>
<dbReference type="GO" id="GO:0005886">
    <property type="term" value="C:plasma membrane"/>
    <property type="evidence" value="ECO:0007669"/>
    <property type="project" value="UniProtKB-SubCell"/>
</dbReference>
<dbReference type="Pfam" id="PF00482">
    <property type="entry name" value="T2SSF"/>
    <property type="match status" value="2"/>
</dbReference>
<reference evidence="13" key="1">
    <citation type="submission" date="2017-09" db="EMBL/GenBank/DDBJ databases">
        <title>Depth-based differentiation of microbial function through sediment-hosted aquifers and enrichment of novel symbionts in the deep terrestrial subsurface.</title>
        <authorList>
            <person name="Probst A.J."/>
            <person name="Ladd B."/>
            <person name="Jarett J.K."/>
            <person name="Geller-Mcgrath D.E."/>
            <person name="Sieber C.M.K."/>
            <person name="Emerson J.B."/>
            <person name="Anantharaman K."/>
            <person name="Thomas B.C."/>
            <person name="Malmstrom R."/>
            <person name="Stieglmeier M."/>
            <person name="Klingl A."/>
            <person name="Woyke T."/>
            <person name="Ryan C.M."/>
            <person name="Banfield J.F."/>
        </authorList>
    </citation>
    <scope>NUCLEOTIDE SEQUENCE [LARGE SCALE GENOMIC DNA]</scope>
</reference>
<dbReference type="PANTHER" id="PTHR30012">
    <property type="entry name" value="GENERAL SECRETION PATHWAY PROTEIN"/>
    <property type="match status" value="1"/>
</dbReference>
<dbReference type="InterPro" id="IPR042094">
    <property type="entry name" value="T2SS_GspF_sf"/>
</dbReference>
<evidence type="ECO:0000256" key="6">
    <source>
        <dbReference type="ARBA" id="ARBA00022692"/>
    </source>
</evidence>
<evidence type="ECO:0000256" key="4">
    <source>
        <dbReference type="ARBA" id="ARBA00022475"/>
    </source>
</evidence>
<evidence type="ECO:0000256" key="5">
    <source>
        <dbReference type="ARBA" id="ARBA00022519"/>
    </source>
</evidence>
<evidence type="ECO:0000313" key="13">
    <source>
        <dbReference type="Proteomes" id="UP000229894"/>
    </source>
</evidence>
<evidence type="ECO:0000256" key="8">
    <source>
        <dbReference type="ARBA" id="ARBA00023136"/>
    </source>
</evidence>
<name>A0A2M7BU28_9BACT</name>
<dbReference type="InterPro" id="IPR003004">
    <property type="entry name" value="GspF/PilC"/>
</dbReference>
<evidence type="ECO:0000313" key="12">
    <source>
        <dbReference type="EMBL" id="PIV10058.1"/>
    </source>
</evidence>
<dbReference type="AlphaFoldDB" id="A0A2M7BU28"/>
<feature type="domain" description="Type II secretion system protein GspF" evidence="11">
    <location>
        <begin position="68"/>
        <end position="191"/>
    </location>
</feature>
<keyword evidence="7 10" id="KW-1133">Transmembrane helix</keyword>
<sequence>MKYNYQARTTKGEIQSGIVEASSREAAISLLRKYGLYVTILEEVAAPPLYAKKIKIFERVSRSDIVLFSRQLSIMFKSKVPLVEALGVLSAQTQNPELKEKILELSEDVEGGTSFSGALSRHPQIFSSFYVAMVKAGEVSGTLSESLEYLAEHLEREYHLTAKMRGALMYPSLIIFVVFLVLALMIFFVIPHLSEVLIGTDQELPTVTKIVIGLAAFLRNWGWVIVLGIVALILAGFRYYRTKKGKKFFDRIFLKLPIIGPFLKMLYITRFAENLSTLISGGLPIASALQTVGEIVGNTRYKEVIFDARDKVRKGEPISS</sequence>
<evidence type="ECO:0000256" key="1">
    <source>
        <dbReference type="ARBA" id="ARBA00004429"/>
    </source>
</evidence>
<dbReference type="Gene3D" id="1.20.81.30">
    <property type="entry name" value="Type II secretion system (T2SS), domain F"/>
    <property type="match status" value="2"/>
</dbReference>
<keyword evidence="3 9" id="KW-0813">Transport</keyword>
<dbReference type="FunFam" id="1.20.81.30:FF:000001">
    <property type="entry name" value="Type II secretion system protein F"/>
    <property type="match status" value="1"/>
</dbReference>
<dbReference type="PRINTS" id="PR00812">
    <property type="entry name" value="BCTERIALGSPF"/>
</dbReference>
<feature type="transmembrane region" description="Helical" evidence="10">
    <location>
        <begin position="168"/>
        <end position="190"/>
    </location>
</feature>
<dbReference type="PROSITE" id="PS00874">
    <property type="entry name" value="T2SP_F"/>
    <property type="match status" value="1"/>
</dbReference>
<dbReference type="GO" id="GO:0015628">
    <property type="term" value="P:protein secretion by the type II secretion system"/>
    <property type="evidence" value="ECO:0007669"/>
    <property type="project" value="TreeGrafter"/>
</dbReference>
<comment type="subcellular location">
    <subcellularLocation>
        <location evidence="1">Cell inner membrane</location>
        <topology evidence="1">Multi-pass membrane protein</topology>
    </subcellularLocation>
    <subcellularLocation>
        <location evidence="9">Cell membrane</location>
        <topology evidence="9">Multi-pass membrane protein</topology>
    </subcellularLocation>
</comment>
<evidence type="ECO:0000256" key="9">
    <source>
        <dbReference type="RuleBase" id="RU003923"/>
    </source>
</evidence>
<evidence type="ECO:0000256" key="2">
    <source>
        <dbReference type="ARBA" id="ARBA00005745"/>
    </source>
</evidence>
<evidence type="ECO:0000256" key="7">
    <source>
        <dbReference type="ARBA" id="ARBA00022989"/>
    </source>
</evidence>
<keyword evidence="8 10" id="KW-0472">Membrane</keyword>
<feature type="transmembrane region" description="Helical" evidence="10">
    <location>
        <begin position="221"/>
        <end position="240"/>
    </location>
</feature>
<evidence type="ECO:0000259" key="11">
    <source>
        <dbReference type="Pfam" id="PF00482"/>
    </source>
</evidence>
<keyword evidence="6 9" id="KW-0812">Transmembrane</keyword>
<comment type="caution">
    <text evidence="12">The sequence shown here is derived from an EMBL/GenBank/DDBJ whole genome shotgun (WGS) entry which is preliminary data.</text>
</comment>
<gene>
    <name evidence="12" type="ORF">COS49_02575</name>
</gene>
<evidence type="ECO:0000256" key="3">
    <source>
        <dbReference type="ARBA" id="ARBA00022448"/>
    </source>
</evidence>